<dbReference type="InParanoid" id="A0CGG6"/>
<dbReference type="KEGG" id="ptm:GSPATT00007323001"/>
<dbReference type="AlphaFoldDB" id="A0CGG6"/>
<dbReference type="GeneID" id="5023065"/>
<accession>A0CGG6</accession>
<name>A0CGG6_PARTE</name>
<dbReference type="HOGENOM" id="CLU_2175954_0_0_1"/>
<dbReference type="Proteomes" id="UP000000600">
    <property type="component" value="Unassembled WGS sequence"/>
</dbReference>
<protein>
    <submittedName>
        <fullName evidence="1">Uncharacterized protein</fullName>
    </submittedName>
</protein>
<evidence type="ECO:0000313" key="2">
    <source>
        <dbReference type="Proteomes" id="UP000000600"/>
    </source>
</evidence>
<gene>
    <name evidence="1" type="ORF">GSPATT00007323001</name>
</gene>
<organism evidence="1 2">
    <name type="scientific">Paramecium tetraurelia</name>
    <dbReference type="NCBI Taxonomy" id="5888"/>
    <lineage>
        <taxon>Eukaryota</taxon>
        <taxon>Sar</taxon>
        <taxon>Alveolata</taxon>
        <taxon>Ciliophora</taxon>
        <taxon>Intramacronucleata</taxon>
        <taxon>Oligohymenophorea</taxon>
        <taxon>Peniculida</taxon>
        <taxon>Parameciidae</taxon>
        <taxon>Paramecium</taxon>
    </lineage>
</organism>
<dbReference type="EMBL" id="CT868074">
    <property type="protein sequence ID" value="CAK69883.1"/>
    <property type="molecule type" value="Genomic_DNA"/>
</dbReference>
<evidence type="ECO:0000313" key="1">
    <source>
        <dbReference type="EMBL" id="CAK69883.1"/>
    </source>
</evidence>
<dbReference type="RefSeq" id="XP_001437280.1">
    <property type="nucleotide sequence ID" value="XM_001437243.1"/>
</dbReference>
<sequence length="110" mass="12927">MCDQTPIEYRSEFESSPMNFSQANLILFQPNSPLQLRINYSSNYLLIQDCSSAQQNQNQEDLFPFEQQPIQKMFELQISNEQSPEIQQIVIKQSQAKQKGFKFFMLIPNK</sequence>
<keyword evidence="2" id="KW-1185">Reference proteome</keyword>
<reference evidence="1 2" key="1">
    <citation type="journal article" date="2006" name="Nature">
        <title>Global trends of whole-genome duplications revealed by the ciliate Paramecium tetraurelia.</title>
        <authorList>
            <consortium name="Genoscope"/>
            <person name="Aury J.-M."/>
            <person name="Jaillon O."/>
            <person name="Duret L."/>
            <person name="Noel B."/>
            <person name="Jubin C."/>
            <person name="Porcel B.M."/>
            <person name="Segurens B."/>
            <person name="Daubin V."/>
            <person name="Anthouard V."/>
            <person name="Aiach N."/>
            <person name="Arnaiz O."/>
            <person name="Billaut A."/>
            <person name="Beisson J."/>
            <person name="Blanc I."/>
            <person name="Bouhouche K."/>
            <person name="Camara F."/>
            <person name="Duharcourt S."/>
            <person name="Guigo R."/>
            <person name="Gogendeau D."/>
            <person name="Katinka M."/>
            <person name="Keller A.-M."/>
            <person name="Kissmehl R."/>
            <person name="Klotz C."/>
            <person name="Koll F."/>
            <person name="Le Moue A."/>
            <person name="Lepere C."/>
            <person name="Malinsky S."/>
            <person name="Nowacki M."/>
            <person name="Nowak J.K."/>
            <person name="Plattner H."/>
            <person name="Poulain J."/>
            <person name="Ruiz F."/>
            <person name="Serrano V."/>
            <person name="Zagulski M."/>
            <person name="Dessen P."/>
            <person name="Betermier M."/>
            <person name="Weissenbach J."/>
            <person name="Scarpelli C."/>
            <person name="Schachter V."/>
            <person name="Sperling L."/>
            <person name="Meyer E."/>
            <person name="Cohen J."/>
            <person name="Wincker P."/>
        </authorList>
    </citation>
    <scope>NUCLEOTIDE SEQUENCE [LARGE SCALE GENOMIC DNA]</scope>
    <source>
        <strain evidence="1 2">Stock d4-2</strain>
    </source>
</reference>
<proteinExistence type="predicted"/>